<dbReference type="STRING" id="1917485.BOO69_18440"/>
<dbReference type="GO" id="GO:0016757">
    <property type="term" value="F:glycosyltransferase activity"/>
    <property type="evidence" value="ECO:0007669"/>
    <property type="project" value="InterPro"/>
</dbReference>
<dbReference type="InterPro" id="IPR001296">
    <property type="entry name" value="Glyco_trans_1"/>
</dbReference>
<keyword evidence="1" id="KW-0808">Transferase</keyword>
<sequence>MDTTRHNPTPARLLDLTRSLRRAGRVATGVDRVELAYLRQFLHDDVPCWGLVRTALGYVLLDRFGLACFIDRVEGRDAWGRADLLSRLARRRPGIVRRAESDLRRLAVARVRRAGLPRLLQRQFPDGFDYFNVGHSNLTDRVLGGVKGAGGRVHVLVHDVIPLEHPDFQRAGTVATFEAKMRRVSAWSDWVIYNSEDTRSRARKALNAMGRVPPDVVAYLGTDLPTPDSSALPDGLPPSGPYFVTVGTLEPRKNHAFLLDLWEEMGPSVPPLFLCGSRGWNNDRLFARLDALPPDHPVRELPGLGDAALAALVQGASGALFPSLAEGFGFPPLEAAQLGTRVLCNDLEVLHEFLGENAVYAPVSDRYLWINVLNEWAEKPKGAYGAMSFVGPGWDQHFKTVLRSRW</sequence>
<dbReference type="SUPFAM" id="SSF53756">
    <property type="entry name" value="UDP-Glycosyltransferase/glycogen phosphorylase"/>
    <property type="match status" value="1"/>
</dbReference>
<evidence type="ECO:0000256" key="1">
    <source>
        <dbReference type="ARBA" id="ARBA00022679"/>
    </source>
</evidence>
<dbReference type="PANTHER" id="PTHR46401">
    <property type="entry name" value="GLYCOSYLTRANSFERASE WBBK-RELATED"/>
    <property type="match status" value="1"/>
</dbReference>
<dbReference type="Proteomes" id="UP000181897">
    <property type="component" value="Chromosome"/>
</dbReference>
<accession>A0A1J0WLH6</accession>
<dbReference type="AlphaFoldDB" id="A0A1J0WLH6"/>
<gene>
    <name evidence="3" type="ORF">BOO69_18440</name>
</gene>
<dbReference type="KEGG" id="suam:BOO69_18440"/>
<keyword evidence="4" id="KW-1185">Reference proteome</keyword>
<evidence type="ECO:0000313" key="4">
    <source>
        <dbReference type="Proteomes" id="UP000181897"/>
    </source>
</evidence>
<organism evidence="3 4">
    <name type="scientific">Sulfitobacter alexandrii</name>
    <dbReference type="NCBI Taxonomy" id="1917485"/>
    <lineage>
        <taxon>Bacteria</taxon>
        <taxon>Pseudomonadati</taxon>
        <taxon>Pseudomonadota</taxon>
        <taxon>Alphaproteobacteria</taxon>
        <taxon>Rhodobacterales</taxon>
        <taxon>Roseobacteraceae</taxon>
        <taxon>Sulfitobacter</taxon>
    </lineage>
</organism>
<dbReference type="Gene3D" id="3.40.50.2000">
    <property type="entry name" value="Glycogen Phosphorylase B"/>
    <property type="match status" value="1"/>
</dbReference>
<protein>
    <recommendedName>
        <fullName evidence="2">Glycosyl transferase family 1 domain-containing protein</fullName>
    </recommendedName>
</protein>
<dbReference type="OrthoDB" id="9790710at2"/>
<dbReference type="PANTHER" id="PTHR46401:SF2">
    <property type="entry name" value="GLYCOSYLTRANSFERASE WBBK-RELATED"/>
    <property type="match status" value="1"/>
</dbReference>
<name>A0A1J0WLH6_9RHOB</name>
<evidence type="ECO:0000259" key="2">
    <source>
        <dbReference type="Pfam" id="PF00534"/>
    </source>
</evidence>
<evidence type="ECO:0000313" key="3">
    <source>
        <dbReference type="EMBL" id="APE45175.1"/>
    </source>
</evidence>
<proteinExistence type="predicted"/>
<dbReference type="Pfam" id="PF00534">
    <property type="entry name" value="Glycos_transf_1"/>
    <property type="match status" value="1"/>
</dbReference>
<feature type="domain" description="Glycosyl transferase family 1" evidence="2">
    <location>
        <begin position="237"/>
        <end position="358"/>
    </location>
</feature>
<dbReference type="EMBL" id="CP018076">
    <property type="protein sequence ID" value="APE45175.1"/>
    <property type="molecule type" value="Genomic_DNA"/>
</dbReference>
<reference evidence="3 4" key="1">
    <citation type="submission" date="2016-11" db="EMBL/GenBank/DDBJ databases">
        <title>Complete genome sequence of Sulfitobacter sp. AM1-D1, a toxic bacteria associated with marine dinoflagellate Alexandrium minutum in East China Sea.</title>
        <authorList>
            <person name="Yang Q."/>
            <person name="Zhang X."/>
            <person name="Tian X."/>
        </authorList>
    </citation>
    <scope>NUCLEOTIDE SEQUENCE [LARGE SCALE GENOMIC DNA]</scope>
    <source>
        <strain evidence="3 4">AM1-D1</strain>
    </source>
</reference>